<dbReference type="SUPFAM" id="SSF52242">
    <property type="entry name" value="Cobalamin (vitamin B12)-binding domain"/>
    <property type="match status" value="1"/>
</dbReference>
<dbReference type="InterPro" id="IPR009061">
    <property type="entry name" value="DNA-bd_dom_put_sf"/>
</dbReference>
<evidence type="ECO:0000256" key="1">
    <source>
        <dbReference type="SAM" id="MobiDB-lite"/>
    </source>
</evidence>
<evidence type="ECO:0000259" key="2">
    <source>
        <dbReference type="PROSITE" id="PS50937"/>
    </source>
</evidence>
<dbReference type="Gene3D" id="1.10.1660.10">
    <property type="match status" value="1"/>
</dbReference>
<dbReference type="PROSITE" id="PS50937">
    <property type="entry name" value="HTH_MERR_2"/>
    <property type="match status" value="1"/>
</dbReference>
<dbReference type="SUPFAM" id="SSF46955">
    <property type="entry name" value="Putative DNA-binding domain"/>
    <property type="match status" value="1"/>
</dbReference>
<accession>A0A379JKY4</accession>
<gene>
    <name evidence="3" type="primary">ycgE</name>
    <name evidence="3" type="ORF">NCTC1934_06624</name>
</gene>
<protein>
    <submittedName>
        <fullName evidence="3">HTH-type transcriptional repressor YcgE</fullName>
    </submittedName>
</protein>
<dbReference type="STRING" id="1406858.GCA_000710895_06830"/>
<sequence length="306" mass="32251">MRAGHAVRTLAPGVIGSVGRGRHNQDMPDGPKPTSEHVGYSVRTVAERIGVPTATLRSWNRRYGIGPQQDRPGRHRLYTEADIAVLTRMVDLIRAGATPAGAAATARGPALSLGDKAALLTAAFALESRAVCALLDTHLRDYGVIDTWDRLCRPAFADIVARQLDGEGCVDVEHLLSWCIIATLHRAAPPPDTPPGPVVLACTSGETHSLPLEVLRAALAERGTGAHMLGPDVPTAALADTLARLPSPTTVLLWSQQESTALTSAIRVCADADATVYLGGPGWDTLILPESAIRLDSLSAAVDRLG</sequence>
<dbReference type="Gene3D" id="3.40.50.280">
    <property type="entry name" value="Cobalamin-binding domain"/>
    <property type="match status" value="1"/>
</dbReference>
<proteinExistence type="predicted"/>
<evidence type="ECO:0000313" key="3">
    <source>
        <dbReference type="EMBL" id="SUD49272.1"/>
    </source>
</evidence>
<dbReference type="InterPro" id="IPR000551">
    <property type="entry name" value="MerR-type_HTH_dom"/>
</dbReference>
<feature type="region of interest" description="Disordered" evidence="1">
    <location>
        <begin position="1"/>
        <end position="37"/>
    </location>
</feature>
<feature type="domain" description="HTH merR-type" evidence="2">
    <location>
        <begin position="39"/>
        <end position="108"/>
    </location>
</feature>
<dbReference type="Pfam" id="PF13411">
    <property type="entry name" value="MerR_1"/>
    <property type="match status" value="1"/>
</dbReference>
<name>A0A379JKY4_9NOCA</name>
<dbReference type="InterPro" id="IPR036724">
    <property type="entry name" value="Cobalamin-bd_sf"/>
</dbReference>
<evidence type="ECO:0000313" key="4">
    <source>
        <dbReference type="Proteomes" id="UP000255467"/>
    </source>
</evidence>
<organism evidence="3 4">
    <name type="scientific">Nocardia otitidiscaviarum</name>
    <dbReference type="NCBI Taxonomy" id="1823"/>
    <lineage>
        <taxon>Bacteria</taxon>
        <taxon>Bacillati</taxon>
        <taxon>Actinomycetota</taxon>
        <taxon>Actinomycetes</taxon>
        <taxon>Mycobacteriales</taxon>
        <taxon>Nocardiaceae</taxon>
        <taxon>Nocardia</taxon>
    </lineage>
</organism>
<dbReference type="GO" id="GO:0003677">
    <property type="term" value="F:DNA binding"/>
    <property type="evidence" value="ECO:0007669"/>
    <property type="project" value="InterPro"/>
</dbReference>
<dbReference type="GO" id="GO:0006355">
    <property type="term" value="P:regulation of DNA-templated transcription"/>
    <property type="evidence" value="ECO:0007669"/>
    <property type="project" value="InterPro"/>
</dbReference>
<dbReference type="GO" id="GO:0046872">
    <property type="term" value="F:metal ion binding"/>
    <property type="evidence" value="ECO:0007669"/>
    <property type="project" value="InterPro"/>
</dbReference>
<dbReference type="Proteomes" id="UP000255467">
    <property type="component" value="Unassembled WGS sequence"/>
</dbReference>
<dbReference type="InterPro" id="IPR036594">
    <property type="entry name" value="Meth_synthase_dom"/>
</dbReference>
<keyword evidence="4" id="KW-1185">Reference proteome</keyword>
<dbReference type="GO" id="GO:0031419">
    <property type="term" value="F:cobalamin binding"/>
    <property type="evidence" value="ECO:0007669"/>
    <property type="project" value="InterPro"/>
</dbReference>
<dbReference type="EMBL" id="UGRY01000007">
    <property type="protein sequence ID" value="SUD49272.1"/>
    <property type="molecule type" value="Genomic_DNA"/>
</dbReference>
<reference evidence="3 4" key="1">
    <citation type="submission" date="2018-06" db="EMBL/GenBank/DDBJ databases">
        <authorList>
            <consortium name="Pathogen Informatics"/>
            <person name="Doyle S."/>
        </authorList>
    </citation>
    <scope>NUCLEOTIDE SEQUENCE [LARGE SCALE GENOMIC DNA]</scope>
    <source>
        <strain evidence="3 4">NCTC1934</strain>
    </source>
</reference>
<dbReference type="AlphaFoldDB" id="A0A379JKY4"/>
<dbReference type="Gene3D" id="1.10.1240.10">
    <property type="entry name" value="Methionine synthase domain"/>
    <property type="match status" value="1"/>
</dbReference>